<reference evidence="13" key="1">
    <citation type="journal article" date="2016" name="Nat. Commun.">
        <title>The Gonium pectorale genome demonstrates co-option of cell cycle regulation during the evolution of multicellularity.</title>
        <authorList>
            <person name="Hanschen E.R."/>
            <person name="Marriage T.N."/>
            <person name="Ferris P.J."/>
            <person name="Hamaji T."/>
            <person name="Toyoda A."/>
            <person name="Fujiyama A."/>
            <person name="Neme R."/>
            <person name="Noguchi H."/>
            <person name="Minakuchi Y."/>
            <person name="Suzuki M."/>
            <person name="Kawai-Toyooka H."/>
            <person name="Smith D.R."/>
            <person name="Sparks H."/>
            <person name="Anderson J."/>
            <person name="Bakaric R."/>
            <person name="Luria V."/>
            <person name="Karger A."/>
            <person name="Kirschner M.W."/>
            <person name="Durand P.M."/>
            <person name="Michod R.E."/>
            <person name="Nozaki H."/>
            <person name="Olson B.J."/>
        </authorList>
    </citation>
    <scope>NUCLEOTIDE SEQUENCE [LARGE SCALE GENOMIC DNA]</scope>
    <source>
        <strain evidence="13">NIES-2863</strain>
    </source>
</reference>
<feature type="domain" description="DOMON" evidence="10">
    <location>
        <begin position="127"/>
        <end position="258"/>
    </location>
</feature>
<feature type="region of interest" description="Disordered" evidence="8">
    <location>
        <begin position="46"/>
        <end position="80"/>
    </location>
</feature>
<feature type="transmembrane region" description="Helical" evidence="9">
    <location>
        <begin position="397"/>
        <end position="415"/>
    </location>
</feature>
<feature type="transmembrane region" description="Helical" evidence="9">
    <location>
        <begin position="352"/>
        <end position="377"/>
    </location>
</feature>
<comment type="caution">
    <text evidence="12">The sequence shown here is derived from an EMBL/GenBank/DDBJ whole genome shotgun (WGS) entry which is preliminary data.</text>
</comment>
<feature type="compositionally biased region" description="Low complexity" evidence="8">
    <location>
        <begin position="537"/>
        <end position="547"/>
    </location>
</feature>
<evidence type="ECO:0000256" key="1">
    <source>
        <dbReference type="ARBA" id="ARBA00004370"/>
    </source>
</evidence>
<keyword evidence="4" id="KW-0732">Signal</keyword>
<dbReference type="EMBL" id="LSYV01000012">
    <property type="protein sequence ID" value="KXZ51833.1"/>
    <property type="molecule type" value="Genomic_DNA"/>
</dbReference>
<dbReference type="STRING" id="33097.A0A150GPW3"/>
<evidence type="ECO:0000256" key="9">
    <source>
        <dbReference type="SAM" id="Phobius"/>
    </source>
</evidence>
<dbReference type="InterPro" id="IPR005018">
    <property type="entry name" value="DOMON_domain"/>
</dbReference>
<evidence type="ECO:0000256" key="6">
    <source>
        <dbReference type="ARBA" id="ARBA00022989"/>
    </source>
</evidence>
<dbReference type="PANTHER" id="PTHR23130">
    <property type="entry name" value="CYTOCHROME B561 AND DOMON DOMAIN-CONTAINING PROTEIN"/>
    <property type="match status" value="1"/>
</dbReference>
<dbReference type="Proteomes" id="UP000075714">
    <property type="component" value="Unassembled WGS sequence"/>
</dbReference>
<comment type="subcellular location">
    <subcellularLocation>
        <location evidence="1">Membrane</location>
    </subcellularLocation>
</comment>
<proteinExistence type="predicted"/>
<sequence length="566" mass="58299">MVTSAGSGARRFAQSSISAAVAGEGSALIAAGGACASAAAACGLTAGGVTSPPPKPEVEEEGLSKDDDDEDEGTTRADGGCTPSNLGYRCMAHKLVFRSDFHMQGKVTLHWSLNTASAPSNPCTPASRTQLQAADMSQNGALHLAVQSSQTGYVSVGFTPTPAVMAPADIILGWVDDSGAPFLNTFHVAEAKLGKSDIYPPAGSPSWAYDSGVVRDAAGVTTICFSRRLRDARAMASPDLTSIASGSEIATAATTAAGGRRRLAQGSGGRLGLNWAVSPSDALVMHRPDGVGGLWLDVTSGAASSVGGTKQRWINAHGALMAVSWGLLLPLGTLLPAHRWALGNSKLGGKALWFVLHVFFQWTGVATFIAGFVIAYTRLGGEGEIPGGAAGEAHGPIGIAIMAAAGAQVVLAHGARPDPSSPKRRLWYLLHHTLGRSVILLAWANVYIGIYAYHSSQWQASYREWVTPIAVVMGALVLVDLALRAFAPAHDPAMPARVHEYEYAKGASGGEVGVSGDPDHPGGHKAPLPAPKEQPNSLSSSDRSSPSRTADGSSPARALSKPATGV</sequence>
<evidence type="ECO:0000256" key="5">
    <source>
        <dbReference type="ARBA" id="ARBA00022982"/>
    </source>
</evidence>
<feature type="compositionally biased region" description="Acidic residues" evidence="8">
    <location>
        <begin position="58"/>
        <end position="72"/>
    </location>
</feature>
<evidence type="ECO:0000256" key="2">
    <source>
        <dbReference type="ARBA" id="ARBA00022448"/>
    </source>
</evidence>
<evidence type="ECO:0000256" key="4">
    <source>
        <dbReference type="ARBA" id="ARBA00022729"/>
    </source>
</evidence>
<dbReference type="OrthoDB" id="19261at2759"/>
<evidence type="ECO:0000256" key="3">
    <source>
        <dbReference type="ARBA" id="ARBA00022692"/>
    </source>
</evidence>
<dbReference type="PANTHER" id="PTHR23130:SF171">
    <property type="entry name" value="OS01G0895300 PROTEIN"/>
    <property type="match status" value="1"/>
</dbReference>
<dbReference type="GO" id="GO:0016020">
    <property type="term" value="C:membrane"/>
    <property type="evidence" value="ECO:0007669"/>
    <property type="project" value="UniProtKB-SubCell"/>
</dbReference>
<dbReference type="Gene3D" id="1.20.120.1770">
    <property type="match status" value="1"/>
</dbReference>
<name>A0A150GPW3_GONPE</name>
<dbReference type="PROSITE" id="PS50836">
    <property type="entry name" value="DOMON"/>
    <property type="match status" value="1"/>
</dbReference>
<organism evidence="12 13">
    <name type="scientific">Gonium pectorale</name>
    <name type="common">Green alga</name>
    <dbReference type="NCBI Taxonomy" id="33097"/>
    <lineage>
        <taxon>Eukaryota</taxon>
        <taxon>Viridiplantae</taxon>
        <taxon>Chlorophyta</taxon>
        <taxon>core chlorophytes</taxon>
        <taxon>Chlorophyceae</taxon>
        <taxon>CS clade</taxon>
        <taxon>Chlamydomonadales</taxon>
        <taxon>Volvocaceae</taxon>
        <taxon>Gonium</taxon>
    </lineage>
</organism>
<keyword evidence="2" id="KW-0813">Transport</keyword>
<evidence type="ECO:0000313" key="13">
    <source>
        <dbReference type="Proteomes" id="UP000075714"/>
    </source>
</evidence>
<feature type="transmembrane region" description="Helical" evidence="9">
    <location>
        <begin position="427"/>
        <end position="453"/>
    </location>
</feature>
<dbReference type="PROSITE" id="PS50939">
    <property type="entry name" value="CYTOCHROME_B561"/>
    <property type="match status" value="1"/>
</dbReference>
<feature type="region of interest" description="Disordered" evidence="8">
    <location>
        <begin position="509"/>
        <end position="566"/>
    </location>
</feature>
<dbReference type="AlphaFoldDB" id="A0A150GPW3"/>
<feature type="transmembrane region" description="Helical" evidence="9">
    <location>
        <begin position="465"/>
        <end position="487"/>
    </location>
</feature>
<keyword evidence="6 9" id="KW-1133">Transmembrane helix</keyword>
<evidence type="ECO:0000256" key="8">
    <source>
        <dbReference type="SAM" id="MobiDB-lite"/>
    </source>
</evidence>
<dbReference type="InterPro" id="IPR006593">
    <property type="entry name" value="Cyt_b561/ferric_Rdtase_TM"/>
</dbReference>
<dbReference type="CDD" id="cd08760">
    <property type="entry name" value="Cyt_b561_FRRS1_like"/>
    <property type="match status" value="1"/>
</dbReference>
<dbReference type="InterPro" id="IPR045266">
    <property type="entry name" value="DOH_DOMON"/>
</dbReference>
<evidence type="ECO:0008006" key="14">
    <source>
        <dbReference type="Google" id="ProtNLM"/>
    </source>
</evidence>
<keyword evidence="5" id="KW-0249">Electron transport</keyword>
<keyword evidence="13" id="KW-1185">Reference proteome</keyword>
<keyword evidence="3 9" id="KW-0812">Transmembrane</keyword>
<keyword evidence="7 9" id="KW-0472">Membrane</keyword>
<protein>
    <recommendedName>
        <fullName evidence="14">Cytochrome b561 domain-containing protein</fullName>
    </recommendedName>
</protein>
<feature type="transmembrane region" description="Helical" evidence="9">
    <location>
        <begin position="313"/>
        <end position="331"/>
    </location>
</feature>
<dbReference type="CDD" id="cd09631">
    <property type="entry name" value="DOMON_DOH"/>
    <property type="match status" value="1"/>
</dbReference>
<accession>A0A150GPW3</accession>
<evidence type="ECO:0000313" key="12">
    <source>
        <dbReference type="EMBL" id="KXZ51833.1"/>
    </source>
</evidence>
<evidence type="ECO:0000259" key="10">
    <source>
        <dbReference type="PROSITE" id="PS50836"/>
    </source>
</evidence>
<evidence type="ECO:0000256" key="7">
    <source>
        <dbReference type="ARBA" id="ARBA00023136"/>
    </source>
</evidence>
<evidence type="ECO:0000259" key="11">
    <source>
        <dbReference type="PROSITE" id="PS50939"/>
    </source>
</evidence>
<dbReference type="SMART" id="SM00665">
    <property type="entry name" value="B561"/>
    <property type="match status" value="1"/>
</dbReference>
<gene>
    <name evidence="12" type="ORF">GPECTOR_11g272</name>
</gene>
<feature type="domain" description="Cytochrome b561" evidence="11">
    <location>
        <begin position="280"/>
        <end position="490"/>
    </location>
</feature>